<comment type="caution">
    <text evidence="3">The sequence shown here is derived from an EMBL/GenBank/DDBJ whole genome shotgun (WGS) entry which is preliminary data.</text>
</comment>
<gene>
    <name evidence="3" type="ORF">V6242_13880</name>
</gene>
<organism evidence="3 4">
    <name type="scientific">Marinomonas arenicola</name>
    <dbReference type="NCBI Taxonomy" id="569601"/>
    <lineage>
        <taxon>Bacteria</taxon>
        <taxon>Pseudomonadati</taxon>
        <taxon>Pseudomonadota</taxon>
        <taxon>Gammaproteobacteria</taxon>
        <taxon>Oceanospirillales</taxon>
        <taxon>Oceanospirillaceae</taxon>
        <taxon>Marinomonas</taxon>
    </lineage>
</organism>
<evidence type="ECO:0000313" key="3">
    <source>
        <dbReference type="EMBL" id="MEL0614241.1"/>
    </source>
</evidence>
<evidence type="ECO:0000256" key="1">
    <source>
        <dbReference type="ARBA" id="ARBA00023002"/>
    </source>
</evidence>
<evidence type="ECO:0000313" key="4">
    <source>
        <dbReference type="Proteomes" id="UP001379949"/>
    </source>
</evidence>
<accession>A0ABU9G6Y0</accession>
<dbReference type="PANTHER" id="PTHR13847:SF281">
    <property type="entry name" value="FAD DEPENDENT OXIDOREDUCTASE DOMAIN-CONTAINING PROTEIN"/>
    <property type="match status" value="1"/>
</dbReference>
<dbReference type="EMBL" id="JBAKAR010000012">
    <property type="protein sequence ID" value="MEL0614241.1"/>
    <property type="molecule type" value="Genomic_DNA"/>
</dbReference>
<reference evidence="3 4" key="1">
    <citation type="submission" date="2024-02" db="EMBL/GenBank/DDBJ databases">
        <title>Bacteria isolated from the canopy kelp, Nereocystis luetkeana.</title>
        <authorList>
            <person name="Pfister C.A."/>
            <person name="Younker I.T."/>
            <person name="Light S.H."/>
        </authorList>
    </citation>
    <scope>NUCLEOTIDE SEQUENCE [LARGE SCALE GENOMIC DNA]</scope>
    <source>
        <strain evidence="3 4">TI.4.07</strain>
    </source>
</reference>
<dbReference type="Gene3D" id="3.30.9.10">
    <property type="entry name" value="D-Amino Acid Oxidase, subunit A, domain 2"/>
    <property type="match status" value="1"/>
</dbReference>
<keyword evidence="4" id="KW-1185">Reference proteome</keyword>
<dbReference type="Pfam" id="PF01266">
    <property type="entry name" value="DAO"/>
    <property type="match status" value="1"/>
</dbReference>
<dbReference type="Proteomes" id="UP001379949">
    <property type="component" value="Unassembled WGS sequence"/>
</dbReference>
<dbReference type="SUPFAM" id="SSF51905">
    <property type="entry name" value="FAD/NAD(P)-binding domain"/>
    <property type="match status" value="1"/>
</dbReference>
<proteinExistence type="predicted"/>
<protein>
    <submittedName>
        <fullName evidence="3">FAD-binding oxidoreductase</fullName>
        <ecNumber evidence="3">1.-.-.-</ecNumber>
    </submittedName>
</protein>
<name>A0ABU9G6Y0_9GAMM</name>
<dbReference type="RefSeq" id="WP_341567780.1">
    <property type="nucleotide sequence ID" value="NZ_JBAKAR010000012.1"/>
</dbReference>
<dbReference type="InterPro" id="IPR006076">
    <property type="entry name" value="FAD-dep_OxRdtase"/>
</dbReference>
<dbReference type="GO" id="GO:0016491">
    <property type="term" value="F:oxidoreductase activity"/>
    <property type="evidence" value="ECO:0007669"/>
    <property type="project" value="UniProtKB-KW"/>
</dbReference>
<evidence type="ECO:0000259" key="2">
    <source>
        <dbReference type="Pfam" id="PF01266"/>
    </source>
</evidence>
<keyword evidence="1 3" id="KW-0560">Oxidoreductase</keyword>
<dbReference type="PANTHER" id="PTHR13847">
    <property type="entry name" value="SARCOSINE DEHYDROGENASE-RELATED"/>
    <property type="match status" value="1"/>
</dbReference>
<feature type="domain" description="FAD dependent oxidoreductase" evidence="2">
    <location>
        <begin position="39"/>
        <end position="390"/>
    </location>
</feature>
<dbReference type="Gene3D" id="3.50.50.60">
    <property type="entry name" value="FAD/NAD(P)-binding domain"/>
    <property type="match status" value="1"/>
</dbReference>
<dbReference type="EC" id="1.-.-.-" evidence="3"/>
<dbReference type="InterPro" id="IPR036188">
    <property type="entry name" value="FAD/NAD-bd_sf"/>
</dbReference>
<sequence length="435" mass="47404">MEQPFNQQYQLAPVVNSLWAATAPAPIETDRLMGEEEADVIIIGAGIVGLSMALALQEQGLKSVVVEANEIGWGASGRNNGQVIPGLKLDPDEVIKQLGEPSGSALVALSGRAPDLVFSLVEKHKIECEAVRHGWIQPAPSKKASAQIQRRYQQWKRLGAKVEMLPTKGLKERLGTDWYQSAWLDHRGGSLNPLAYVRGLAKAAKSAGARIFTQSPMDRFSQEGNAWLAAGKTGSVKGRYLMICTNAYKQHFHPPLLRSIVPVRTAQIASEVLTKNQWQAILPAGEAASDSSNLLTSFRITQDKRLVMGGAYATGGDETELLFEKLKAAAKNRFPWLGSIKWDYQWSGYLAITDSHLPHIFKLGEGCYAPIGCNGRGIAMSTQLGTLLANKIANNALEQSVVPLSGPQPIAFHGFRNIGITTTVLWNQFLDKVEK</sequence>